<dbReference type="FunFam" id="3.30.70.270:FF:000001">
    <property type="entry name" value="Diguanylate cyclase domain protein"/>
    <property type="match status" value="1"/>
</dbReference>
<dbReference type="InterPro" id="IPR001789">
    <property type="entry name" value="Sig_transdc_resp-reg_receiver"/>
</dbReference>
<dbReference type="PROSITE" id="PS50110">
    <property type="entry name" value="RESPONSE_REGULATORY"/>
    <property type="match status" value="2"/>
</dbReference>
<dbReference type="SMART" id="SM00267">
    <property type="entry name" value="GGDEF"/>
    <property type="match status" value="1"/>
</dbReference>
<evidence type="ECO:0000259" key="6">
    <source>
        <dbReference type="PROSITE" id="PS50887"/>
    </source>
</evidence>
<organism evidence="7">
    <name type="scientific">Candidatus Berkiella cookevillensis</name>
    <dbReference type="NCBI Taxonomy" id="437022"/>
    <lineage>
        <taxon>Bacteria</taxon>
        <taxon>Pseudomonadati</taxon>
        <taxon>Pseudomonadota</taxon>
        <taxon>Gammaproteobacteria</taxon>
        <taxon>Candidatus Berkiellales</taxon>
        <taxon>Candidatus Berkiellaceae</taxon>
        <taxon>Candidatus Berkiella</taxon>
    </lineage>
</organism>
<dbReference type="FunFam" id="3.40.50.2300:FF:000346">
    <property type="entry name" value="Diguanylate cyclase response regulator"/>
    <property type="match status" value="1"/>
</dbReference>
<protein>
    <recommendedName>
        <fullName evidence="2">diguanylate cyclase</fullName>
        <ecNumber evidence="2">2.7.7.65</ecNumber>
    </recommendedName>
</protein>
<proteinExistence type="predicted"/>
<dbReference type="GO" id="GO:0005886">
    <property type="term" value="C:plasma membrane"/>
    <property type="evidence" value="ECO:0007669"/>
    <property type="project" value="TreeGrafter"/>
</dbReference>
<comment type="caution">
    <text evidence="7">The sequence shown here is derived from an EMBL/GenBank/DDBJ whole genome shotgun (WGS) entry which is preliminary data.</text>
</comment>
<dbReference type="STRING" id="437022.CC99x_02043"/>
<dbReference type="InterPro" id="IPR050469">
    <property type="entry name" value="Diguanylate_Cyclase"/>
</dbReference>
<sequence>MNKNTRPPQRNNMEAKTQAVSPTILHQFPQMVNQLSHLVFNLDTKSISQEDLQTLQRTIVDIQNAIHALNQPAIRIVVDKIYQLIHKNIGTKHKSLSRNAINTLQSQVDMLRQVTQIHLETDIPQTSHESTQKLHHLIIGLHDKQLVEEIINQVKYFNYTSSSCESLEEIIELINHHPPNSYHAILLDTEFCTNKDPSLIKPLSEKVPILFVSFDNRVATRLFAVRAGGSAYLVRPVEFTHLIEKIDHIALNQNEITPYRILIVEDSRTQAKFIQQQLENAGMITEAINNPMEINKILQEFQPELILMDLYMPECSGFELTKMIRQQEPYMSIPIVYLSAEADLDKQLKAIKLGGDDFLTKPMEPEHLVLAIQARADRARTLRAEMIQDSLTGLLNHTRILEQLDLEIARAKRNHLPLSFAMIDIDYFKAINDNHGHPIGDRVIKGLARLLKQRLRKTDSIGRYGGEEFAIILPQTDRTVILPLIEDIRKGFSKLLHQSSDPLVEFTATVSCGLAEFTATNNTVGKLVQAADKALYAAKDQGRNCVVLDSE</sequence>
<keyword evidence="4" id="KW-0597">Phosphoprotein</keyword>
<dbReference type="CDD" id="cd00156">
    <property type="entry name" value="REC"/>
    <property type="match status" value="1"/>
</dbReference>
<dbReference type="SMART" id="SM00448">
    <property type="entry name" value="REC"/>
    <property type="match status" value="1"/>
</dbReference>
<dbReference type="InterPro" id="IPR029787">
    <property type="entry name" value="Nucleotide_cyclase"/>
</dbReference>
<dbReference type="NCBIfam" id="TIGR00254">
    <property type="entry name" value="GGDEF"/>
    <property type="match status" value="1"/>
</dbReference>
<comment type="catalytic activity">
    <reaction evidence="3">
        <text>2 GTP = 3',3'-c-di-GMP + 2 diphosphate</text>
        <dbReference type="Rhea" id="RHEA:24898"/>
        <dbReference type="ChEBI" id="CHEBI:33019"/>
        <dbReference type="ChEBI" id="CHEBI:37565"/>
        <dbReference type="ChEBI" id="CHEBI:58805"/>
        <dbReference type="EC" id="2.7.7.65"/>
    </reaction>
</comment>
<dbReference type="Pfam" id="PF00990">
    <property type="entry name" value="GGDEF"/>
    <property type="match status" value="1"/>
</dbReference>
<dbReference type="PROSITE" id="PS50887">
    <property type="entry name" value="GGDEF"/>
    <property type="match status" value="1"/>
</dbReference>
<dbReference type="Gene3D" id="3.30.70.270">
    <property type="match status" value="1"/>
</dbReference>
<dbReference type="InterPro" id="IPR000160">
    <property type="entry name" value="GGDEF_dom"/>
</dbReference>
<dbReference type="EMBL" id="LKHV01000012">
    <property type="protein sequence ID" value="KRG17748.1"/>
    <property type="molecule type" value="Genomic_DNA"/>
</dbReference>
<accession>A0A0Q9YLC8</accession>
<feature type="domain" description="Response regulatory" evidence="5">
    <location>
        <begin position="136"/>
        <end position="250"/>
    </location>
</feature>
<dbReference type="GO" id="GO:0000160">
    <property type="term" value="P:phosphorelay signal transduction system"/>
    <property type="evidence" value="ECO:0007669"/>
    <property type="project" value="InterPro"/>
</dbReference>
<dbReference type="CDD" id="cd01949">
    <property type="entry name" value="GGDEF"/>
    <property type="match status" value="1"/>
</dbReference>
<feature type="modified residue" description="4-aspartylphosphate" evidence="4">
    <location>
        <position position="309"/>
    </location>
</feature>
<dbReference type="InterPro" id="IPR043128">
    <property type="entry name" value="Rev_trsase/Diguanyl_cyclase"/>
</dbReference>
<dbReference type="SUPFAM" id="SSF55073">
    <property type="entry name" value="Nucleotide cyclase"/>
    <property type="match status" value="1"/>
</dbReference>
<dbReference type="EC" id="2.7.7.65" evidence="2"/>
<dbReference type="InterPro" id="IPR011006">
    <property type="entry name" value="CheY-like_superfamily"/>
</dbReference>
<dbReference type="PATRIC" id="fig|1590042.3.peg.2089"/>
<dbReference type="GO" id="GO:1902201">
    <property type="term" value="P:negative regulation of bacterial-type flagellum-dependent cell motility"/>
    <property type="evidence" value="ECO:0007669"/>
    <property type="project" value="TreeGrafter"/>
</dbReference>
<dbReference type="Pfam" id="PF00072">
    <property type="entry name" value="Response_reg"/>
    <property type="match status" value="1"/>
</dbReference>
<dbReference type="Gene3D" id="3.40.50.2300">
    <property type="match status" value="2"/>
</dbReference>
<evidence type="ECO:0000256" key="4">
    <source>
        <dbReference type="PROSITE-ProRule" id="PRU00169"/>
    </source>
</evidence>
<gene>
    <name evidence="7" type="primary">pleD_2</name>
    <name evidence="7" type="ORF">CC99x_02043</name>
</gene>
<evidence type="ECO:0000256" key="1">
    <source>
        <dbReference type="ARBA" id="ARBA00001946"/>
    </source>
</evidence>
<dbReference type="SUPFAM" id="SSF52172">
    <property type="entry name" value="CheY-like"/>
    <property type="match status" value="2"/>
</dbReference>
<evidence type="ECO:0000256" key="2">
    <source>
        <dbReference type="ARBA" id="ARBA00012528"/>
    </source>
</evidence>
<name>A0A0Q9YLC8_9GAMM</name>
<feature type="domain" description="Response regulatory" evidence="5">
    <location>
        <begin position="260"/>
        <end position="376"/>
    </location>
</feature>
<dbReference type="AlphaFoldDB" id="A0A0Q9YLC8"/>
<dbReference type="GO" id="GO:0052621">
    <property type="term" value="F:diguanylate cyclase activity"/>
    <property type="evidence" value="ECO:0007669"/>
    <property type="project" value="UniProtKB-EC"/>
</dbReference>
<evidence type="ECO:0000259" key="5">
    <source>
        <dbReference type="PROSITE" id="PS50110"/>
    </source>
</evidence>
<dbReference type="GO" id="GO:0043709">
    <property type="term" value="P:cell adhesion involved in single-species biofilm formation"/>
    <property type="evidence" value="ECO:0007669"/>
    <property type="project" value="TreeGrafter"/>
</dbReference>
<feature type="domain" description="GGDEF" evidence="6">
    <location>
        <begin position="416"/>
        <end position="551"/>
    </location>
</feature>
<evidence type="ECO:0000256" key="3">
    <source>
        <dbReference type="ARBA" id="ARBA00034247"/>
    </source>
</evidence>
<dbReference type="PANTHER" id="PTHR45138:SF9">
    <property type="entry name" value="DIGUANYLATE CYCLASE DGCM-RELATED"/>
    <property type="match status" value="1"/>
</dbReference>
<dbReference type="PANTHER" id="PTHR45138">
    <property type="entry name" value="REGULATORY COMPONENTS OF SENSORY TRANSDUCTION SYSTEM"/>
    <property type="match status" value="1"/>
</dbReference>
<feature type="modified residue" description="4-aspartylphosphate" evidence="4">
    <location>
        <position position="188"/>
    </location>
</feature>
<comment type="cofactor">
    <cofactor evidence="1">
        <name>Mg(2+)</name>
        <dbReference type="ChEBI" id="CHEBI:18420"/>
    </cofactor>
</comment>
<reference evidence="7" key="1">
    <citation type="submission" date="2015-09" db="EMBL/GenBank/DDBJ databases">
        <title>Draft Genome Sequences of Two Novel Amoeba-resistant Intranuclear Bacteria, Candidatus Berkiella cookevillensis and Candidatus Berkiella aquae.</title>
        <authorList>
            <person name="Mehari Y.T."/>
            <person name="Arivett B.A."/>
            <person name="Farone A.L."/>
            <person name="Gunderson J.H."/>
            <person name="Farone M.B."/>
        </authorList>
    </citation>
    <scope>NUCLEOTIDE SEQUENCE [LARGE SCALE GENOMIC DNA]</scope>
    <source>
        <strain evidence="7">CC99</strain>
    </source>
</reference>
<evidence type="ECO:0000313" key="7">
    <source>
        <dbReference type="EMBL" id="KRG17748.1"/>
    </source>
</evidence>